<dbReference type="Gene3D" id="1.10.472.80">
    <property type="entry name" value="Ypt/Rab-GAP domain of gyp1p, domain 3"/>
    <property type="match status" value="1"/>
</dbReference>
<keyword evidence="3" id="KW-1185">Reference proteome</keyword>
<dbReference type="VEuPathDB" id="FungiDB:SPPG_08530"/>
<dbReference type="STRING" id="645134.A0A0L0H4M2"/>
<dbReference type="PANTHER" id="PTHR16110">
    <property type="entry name" value="TBC1 DOMAIN FAMILY MEMBER 19"/>
    <property type="match status" value="1"/>
</dbReference>
<evidence type="ECO:0000259" key="1">
    <source>
        <dbReference type="PROSITE" id="PS50086"/>
    </source>
</evidence>
<proteinExistence type="predicted"/>
<evidence type="ECO:0000313" key="2">
    <source>
        <dbReference type="EMBL" id="KNC96142.1"/>
    </source>
</evidence>
<dbReference type="PROSITE" id="PS50086">
    <property type="entry name" value="TBC_RABGAP"/>
    <property type="match status" value="1"/>
</dbReference>
<accession>A0A0L0H4M2</accession>
<evidence type="ECO:0000313" key="3">
    <source>
        <dbReference type="Proteomes" id="UP000053201"/>
    </source>
</evidence>
<dbReference type="PANTHER" id="PTHR16110:SF1">
    <property type="entry name" value="TBC1 DOMAIN FAMILY MEMBER 19"/>
    <property type="match status" value="1"/>
</dbReference>
<dbReference type="InParanoid" id="A0A0L0H4M2"/>
<dbReference type="Proteomes" id="UP000053201">
    <property type="component" value="Unassembled WGS sequence"/>
</dbReference>
<protein>
    <recommendedName>
        <fullName evidence="1">Rab-GAP TBC domain-containing protein</fullName>
    </recommendedName>
</protein>
<name>A0A0L0H4M2_SPIPD</name>
<dbReference type="Pfam" id="PF00566">
    <property type="entry name" value="RabGAP-TBC"/>
    <property type="match status" value="1"/>
</dbReference>
<dbReference type="EMBL" id="KQ257471">
    <property type="protein sequence ID" value="KNC96142.1"/>
    <property type="molecule type" value="Genomic_DNA"/>
</dbReference>
<dbReference type="eggNOG" id="ENOG502QSFR">
    <property type="taxonomic scope" value="Eukaryota"/>
</dbReference>
<dbReference type="InterPro" id="IPR000195">
    <property type="entry name" value="Rab-GAP-TBC_dom"/>
</dbReference>
<sequence>MLHRPVYTSCGITKEGLSPDFCGAHEENQDIAALAREYEKALRTNPAYWAFKKLVRNETLKSPNATDVVTLARQIFNQTGGARQLIENHVALVSARKKRRGQAAREIQQCKASDPNALNCAERRYPRYRSVGPKEQLAVESARKTLESLITKRLNRISADMAVPLSRRRTPHEETIFLDRSFSSNQEDSSNNPPLVLQGIGLPSKGVRDPERLYLYDDQDVLEAMMNVQMNISHEQSSELGTFWSSIPALFTRGPSTIQEMARKFSLLSPRYQHVGVDDWVDDNPETFLAARIETGEKVLASKSLQQARDYAKNGMPPCLRAQLWDLMLQSELTDDLAAYTRRHCQSLKVDIARYDLLIDRLIRIDARQCRNDDCYFVFEDIIAEVMSYWVRDEWVAQHVAAEQKQSHVMTCTGKIYPPNGVMPFWGISCYALPLCFLHGEAENAYMIFRELYTRFFFNLHTVRLSSTPTLPTLCKTFEYLLKEHDPYIFFHLTHHLGILPITYACRWIMFAFVGILDIEQVLQLWDRMLGYEEEGMELLSVAAAAIFGFRSDMLCRARNLRDVEHAFSDLGAVKIIPLLQSYLFSR</sequence>
<dbReference type="InterPro" id="IPR042507">
    <property type="entry name" value="TBC1D19"/>
</dbReference>
<organism evidence="2 3">
    <name type="scientific">Spizellomyces punctatus (strain DAOM BR117)</name>
    <dbReference type="NCBI Taxonomy" id="645134"/>
    <lineage>
        <taxon>Eukaryota</taxon>
        <taxon>Fungi</taxon>
        <taxon>Fungi incertae sedis</taxon>
        <taxon>Chytridiomycota</taxon>
        <taxon>Chytridiomycota incertae sedis</taxon>
        <taxon>Chytridiomycetes</taxon>
        <taxon>Spizellomycetales</taxon>
        <taxon>Spizellomycetaceae</taxon>
        <taxon>Spizellomyces</taxon>
    </lineage>
</organism>
<dbReference type="OMA" id="NDIMEVY"/>
<feature type="domain" description="Rab-GAP TBC" evidence="1">
    <location>
        <begin position="315"/>
        <end position="533"/>
    </location>
</feature>
<dbReference type="SUPFAM" id="SSF47923">
    <property type="entry name" value="Ypt/Rab-GAP domain of gyp1p"/>
    <property type="match status" value="1"/>
</dbReference>
<dbReference type="AlphaFoldDB" id="A0A0L0H4M2"/>
<dbReference type="GeneID" id="27691687"/>
<dbReference type="InterPro" id="IPR035969">
    <property type="entry name" value="Rab-GAP_TBC_sf"/>
</dbReference>
<dbReference type="OrthoDB" id="10249775at2759"/>
<dbReference type="RefSeq" id="XP_016604182.1">
    <property type="nucleotide sequence ID" value="XM_016756680.1"/>
</dbReference>
<gene>
    <name evidence="2" type="ORF">SPPG_08530</name>
</gene>
<reference evidence="2 3" key="1">
    <citation type="submission" date="2009-08" db="EMBL/GenBank/DDBJ databases">
        <title>The Genome Sequence of Spizellomyces punctatus strain DAOM BR117.</title>
        <authorList>
            <consortium name="The Broad Institute Genome Sequencing Platform"/>
            <person name="Russ C."/>
            <person name="Cuomo C."/>
            <person name="Shea T."/>
            <person name="Young S.K."/>
            <person name="Zeng Q."/>
            <person name="Koehrsen M."/>
            <person name="Haas B."/>
            <person name="Borodovsky M."/>
            <person name="Guigo R."/>
            <person name="Alvarado L."/>
            <person name="Berlin A."/>
            <person name="Bochicchio J."/>
            <person name="Borenstein D."/>
            <person name="Chapman S."/>
            <person name="Chen Z."/>
            <person name="Engels R."/>
            <person name="Freedman E."/>
            <person name="Gellesch M."/>
            <person name="Goldberg J."/>
            <person name="Griggs A."/>
            <person name="Gujja S."/>
            <person name="Heiman D."/>
            <person name="Hepburn T."/>
            <person name="Howarth C."/>
            <person name="Jen D."/>
            <person name="Larson L."/>
            <person name="Lewis B."/>
            <person name="Mehta T."/>
            <person name="Park D."/>
            <person name="Pearson M."/>
            <person name="Roberts A."/>
            <person name="Saif S."/>
            <person name="Shenoy N."/>
            <person name="Sisk P."/>
            <person name="Stolte C."/>
            <person name="Sykes S."/>
            <person name="Thomson T."/>
            <person name="Walk T."/>
            <person name="White J."/>
            <person name="Yandava C."/>
            <person name="Burger G."/>
            <person name="Gray M.W."/>
            <person name="Holland P.W.H."/>
            <person name="King N."/>
            <person name="Lang F.B.F."/>
            <person name="Roger A.J."/>
            <person name="Ruiz-Trillo I."/>
            <person name="Lander E."/>
            <person name="Nusbaum C."/>
        </authorList>
    </citation>
    <scope>NUCLEOTIDE SEQUENCE [LARGE SCALE GENOMIC DNA]</scope>
    <source>
        <strain evidence="2 3">DAOM BR117</strain>
    </source>
</reference>
<dbReference type="SMART" id="SM00164">
    <property type="entry name" value="TBC"/>
    <property type="match status" value="1"/>
</dbReference>